<evidence type="ECO:0000256" key="10">
    <source>
        <dbReference type="ARBA" id="ARBA00022670"/>
    </source>
</evidence>
<dbReference type="InterPro" id="IPR050396">
    <property type="entry name" value="Glycosyltr_51/Transpeptidase"/>
</dbReference>
<evidence type="ECO:0000256" key="27">
    <source>
        <dbReference type="SAM" id="MobiDB-lite"/>
    </source>
</evidence>
<dbReference type="GO" id="GO:0009252">
    <property type="term" value="P:peptidoglycan biosynthetic process"/>
    <property type="evidence" value="ECO:0007669"/>
    <property type="project" value="UniProtKB-UniRule"/>
</dbReference>
<evidence type="ECO:0000256" key="2">
    <source>
        <dbReference type="ARBA" id="ARBA00004533"/>
    </source>
</evidence>
<keyword evidence="12 25" id="KW-0808">Transferase</keyword>
<dbReference type="InterPro" id="IPR036950">
    <property type="entry name" value="PBP_transglycosylase"/>
</dbReference>
<dbReference type="GO" id="GO:0071555">
    <property type="term" value="P:cell wall organization"/>
    <property type="evidence" value="ECO:0007669"/>
    <property type="project" value="UniProtKB-UniRule"/>
</dbReference>
<keyword evidence="13" id="KW-0378">Hydrolase</keyword>
<dbReference type="SUPFAM" id="SSF56601">
    <property type="entry name" value="beta-lactamase/transpeptidase-like"/>
    <property type="match status" value="1"/>
</dbReference>
<keyword evidence="9" id="KW-0121">Carboxypeptidase</keyword>
<evidence type="ECO:0000256" key="3">
    <source>
        <dbReference type="ARBA" id="ARBA00004752"/>
    </source>
</evidence>
<dbReference type="Pfam" id="PF14814">
    <property type="entry name" value="UB2H"/>
    <property type="match status" value="1"/>
</dbReference>
<dbReference type="GO" id="GO:0009274">
    <property type="term" value="C:peptidoglycan-based cell wall"/>
    <property type="evidence" value="ECO:0007669"/>
    <property type="project" value="UniProtKB-UniRule"/>
</dbReference>
<evidence type="ECO:0000256" key="24">
    <source>
        <dbReference type="NCBIfam" id="TIGR02071"/>
    </source>
</evidence>
<dbReference type="NCBIfam" id="TIGR02071">
    <property type="entry name" value="PBP_1b"/>
    <property type="match status" value="1"/>
</dbReference>
<dbReference type="GO" id="GO:0008658">
    <property type="term" value="F:penicillin binding"/>
    <property type="evidence" value="ECO:0007669"/>
    <property type="project" value="UniProtKB-UniRule"/>
</dbReference>
<dbReference type="FunFam" id="3.40.710.10:FF:000006">
    <property type="entry name" value="Penicillin-binding protein 1B"/>
    <property type="match status" value="1"/>
</dbReference>
<dbReference type="InterPro" id="IPR001264">
    <property type="entry name" value="Glyco_trans_51"/>
</dbReference>
<dbReference type="Pfam" id="PF00912">
    <property type="entry name" value="Transgly"/>
    <property type="match status" value="1"/>
</dbReference>
<dbReference type="UniPathway" id="UPA00219"/>
<dbReference type="PANTHER" id="PTHR32282">
    <property type="entry name" value="BINDING PROTEIN TRANSPEPTIDASE, PUTATIVE-RELATED"/>
    <property type="match status" value="1"/>
</dbReference>
<evidence type="ECO:0000256" key="19">
    <source>
        <dbReference type="ARBA" id="ARBA00023316"/>
    </source>
</evidence>
<comment type="pathway">
    <text evidence="3 25">Cell wall biogenesis; peptidoglycan biosynthesis.</text>
</comment>
<dbReference type="PANTHER" id="PTHR32282:SF11">
    <property type="entry name" value="PENICILLIN-BINDING PROTEIN 1B"/>
    <property type="match status" value="1"/>
</dbReference>
<feature type="domain" description="Bifunctional transglycosylase second" evidence="31">
    <location>
        <begin position="109"/>
        <end position="193"/>
    </location>
</feature>
<keyword evidence="28" id="KW-1133">Transmembrane helix</keyword>
<comment type="subcellular location">
    <subcellularLocation>
        <location evidence="2">Cell inner membrane</location>
    </subcellularLocation>
</comment>
<accession>A0A1Y6IUH6</accession>
<dbReference type="Gene3D" id="3.30.2060.10">
    <property type="entry name" value="Penicillin-binding protein 1b domain"/>
    <property type="match status" value="1"/>
</dbReference>
<evidence type="ECO:0000256" key="21">
    <source>
        <dbReference type="ARBA" id="ARBA00034000"/>
    </source>
</evidence>
<evidence type="ECO:0000256" key="14">
    <source>
        <dbReference type="ARBA" id="ARBA00022960"/>
    </source>
</evidence>
<evidence type="ECO:0000256" key="17">
    <source>
        <dbReference type="ARBA" id="ARBA00023251"/>
    </source>
</evidence>
<evidence type="ECO:0000256" key="7">
    <source>
        <dbReference type="ARBA" id="ARBA00022475"/>
    </source>
</evidence>
<evidence type="ECO:0000256" key="12">
    <source>
        <dbReference type="ARBA" id="ARBA00022679"/>
    </source>
</evidence>
<evidence type="ECO:0000256" key="22">
    <source>
        <dbReference type="ARBA" id="ARBA00049902"/>
    </source>
</evidence>
<feature type="compositionally biased region" description="Polar residues" evidence="27">
    <location>
        <begin position="16"/>
        <end position="26"/>
    </location>
</feature>
<dbReference type="InterPro" id="IPR023346">
    <property type="entry name" value="Lysozyme-like_dom_sf"/>
</dbReference>
<dbReference type="InterPro" id="IPR028166">
    <property type="entry name" value="UB2H"/>
</dbReference>
<comment type="catalytic activity">
    <reaction evidence="22">
        <text>[GlcNAc-(1-&gt;4)-Mur2Ac(oyl-L-Ala-gamma-D-Glu-L-Lys-D-Ala-D-Ala)](n)-di-trans,octa-cis-undecaprenyl diphosphate + beta-D-GlcNAc-(1-&gt;4)-Mur2Ac(oyl-L-Ala-gamma-D-Glu-L-Lys-D-Ala-D-Ala)-di-trans,octa-cis-undecaprenyl diphosphate = [GlcNAc-(1-&gt;4)-Mur2Ac(oyl-L-Ala-gamma-D-Glu-L-Lys-D-Ala-D-Ala)](n+1)-di-trans,octa-cis-undecaprenyl diphosphate + di-trans,octa-cis-undecaprenyl diphosphate + H(+)</text>
        <dbReference type="Rhea" id="RHEA:23708"/>
        <dbReference type="Rhea" id="RHEA-COMP:9602"/>
        <dbReference type="Rhea" id="RHEA-COMP:9603"/>
        <dbReference type="ChEBI" id="CHEBI:15378"/>
        <dbReference type="ChEBI" id="CHEBI:58405"/>
        <dbReference type="ChEBI" id="CHEBI:60033"/>
        <dbReference type="ChEBI" id="CHEBI:78435"/>
        <dbReference type="EC" id="2.4.99.28"/>
    </reaction>
</comment>
<dbReference type="GO" id="GO:0030288">
    <property type="term" value="C:outer membrane-bounded periplasmic space"/>
    <property type="evidence" value="ECO:0007669"/>
    <property type="project" value="TreeGrafter"/>
</dbReference>
<name>A0A1Y6IUH6_9VIBR</name>
<dbReference type="GO" id="GO:0008360">
    <property type="term" value="P:regulation of cell shape"/>
    <property type="evidence" value="ECO:0007669"/>
    <property type="project" value="UniProtKB-UniRule"/>
</dbReference>
<evidence type="ECO:0000256" key="1">
    <source>
        <dbReference type="ARBA" id="ARBA00002624"/>
    </source>
</evidence>
<keyword evidence="10" id="KW-0645">Protease</keyword>
<gene>
    <name evidence="32" type="primary">mrcB</name>
    <name evidence="32" type="ORF">VIM7927_02568</name>
</gene>
<evidence type="ECO:0000256" key="4">
    <source>
        <dbReference type="ARBA" id="ARBA00007090"/>
    </source>
</evidence>
<feature type="domain" description="Glycosyl transferase family 51" evidence="30">
    <location>
        <begin position="206"/>
        <end position="376"/>
    </location>
</feature>
<dbReference type="AlphaFoldDB" id="A0A1Y6IUH6"/>
<evidence type="ECO:0000256" key="5">
    <source>
        <dbReference type="ARBA" id="ARBA00007739"/>
    </source>
</evidence>
<evidence type="ECO:0000256" key="11">
    <source>
        <dbReference type="ARBA" id="ARBA00022676"/>
    </source>
</evidence>
<evidence type="ECO:0000313" key="33">
    <source>
        <dbReference type="Proteomes" id="UP000196125"/>
    </source>
</evidence>
<reference evidence="32 33" key="1">
    <citation type="submission" date="2017-05" db="EMBL/GenBank/DDBJ databases">
        <authorList>
            <person name="Song R."/>
            <person name="Chenine A.L."/>
            <person name="Ruprecht R.M."/>
        </authorList>
    </citation>
    <scope>NUCLEOTIDE SEQUENCE [LARGE SCALE GENOMIC DNA]</scope>
    <source>
        <strain evidence="32 33">CECT 7927</strain>
    </source>
</reference>
<evidence type="ECO:0000256" key="18">
    <source>
        <dbReference type="ARBA" id="ARBA00023268"/>
    </source>
</evidence>
<comment type="similarity">
    <text evidence="5 25">In the N-terminal section; belongs to the glycosyltransferase 51 family.</text>
</comment>
<proteinExistence type="inferred from homology"/>
<dbReference type="SUPFAM" id="SSF53955">
    <property type="entry name" value="Lysozyme-like"/>
    <property type="match status" value="1"/>
</dbReference>
<evidence type="ECO:0000259" key="30">
    <source>
        <dbReference type="Pfam" id="PF00912"/>
    </source>
</evidence>
<comment type="function">
    <text evidence="1 25">Cell wall formation. Synthesis of cross-linked peptidoglycan from the lipid intermediates. The enzyme has a penicillin-insensitive transglycosylase N-terminal domain (formation of linear glycan strands) and a penicillin-sensitive transpeptidase C-terminal domain (cross-linking of the peptide subunits).</text>
</comment>
<keyword evidence="15 25" id="KW-0573">Peptidoglycan synthesis</keyword>
<keyword evidence="28" id="KW-0812">Transmembrane</keyword>
<feature type="domain" description="Penicillin-binding protein transpeptidase" evidence="29">
    <location>
        <begin position="464"/>
        <end position="703"/>
    </location>
</feature>
<dbReference type="EMBL" id="FXXI01000004">
    <property type="protein sequence ID" value="SMS01286.1"/>
    <property type="molecule type" value="Genomic_DNA"/>
</dbReference>
<evidence type="ECO:0000259" key="29">
    <source>
        <dbReference type="Pfam" id="PF00905"/>
    </source>
</evidence>
<dbReference type="GO" id="GO:0006508">
    <property type="term" value="P:proteolysis"/>
    <property type="evidence" value="ECO:0007669"/>
    <property type="project" value="UniProtKB-KW"/>
</dbReference>
<comment type="catalytic activity">
    <reaction evidence="21">
        <text>Preferential cleavage: (Ac)2-L-Lys-D-Ala-|-D-Ala. Also transpeptidation of peptidyl-alanyl moieties that are N-acyl substituents of D-alanine.</text>
        <dbReference type="EC" id="3.4.16.4"/>
    </reaction>
</comment>
<feature type="region of interest" description="Disordered" evidence="27">
    <location>
        <begin position="1"/>
        <end position="51"/>
    </location>
</feature>
<dbReference type="GO" id="GO:0005886">
    <property type="term" value="C:plasma membrane"/>
    <property type="evidence" value="ECO:0007669"/>
    <property type="project" value="UniProtKB-SubCell"/>
</dbReference>
<evidence type="ECO:0000256" key="8">
    <source>
        <dbReference type="ARBA" id="ARBA00022519"/>
    </source>
</evidence>
<evidence type="ECO:0000256" key="15">
    <source>
        <dbReference type="ARBA" id="ARBA00022984"/>
    </source>
</evidence>
<evidence type="ECO:0000256" key="20">
    <source>
        <dbReference type="ARBA" id="ARBA00032454"/>
    </source>
</evidence>
<keyword evidence="14 25" id="KW-0133">Cell shape</keyword>
<comment type="pathway">
    <text evidence="23">Glycan biosynthesis.</text>
</comment>
<keyword evidence="18" id="KW-0511">Multifunctional enzyme</keyword>
<keyword evidence="8" id="KW-0997">Cell inner membrane</keyword>
<keyword evidence="17" id="KW-0046">Antibiotic resistance</keyword>
<keyword evidence="16 28" id="KW-0472">Membrane</keyword>
<evidence type="ECO:0000256" key="9">
    <source>
        <dbReference type="ARBA" id="ARBA00022645"/>
    </source>
</evidence>
<dbReference type="Proteomes" id="UP000196125">
    <property type="component" value="Unassembled WGS sequence"/>
</dbReference>
<dbReference type="PIRSF" id="PIRSF002799">
    <property type="entry name" value="PBP_1b"/>
    <property type="match status" value="1"/>
</dbReference>
<dbReference type="InterPro" id="IPR001460">
    <property type="entry name" value="PCN-bd_Tpept"/>
</dbReference>
<dbReference type="InterPro" id="IPR011813">
    <property type="entry name" value="PBP_1b"/>
</dbReference>
<keyword evidence="7" id="KW-1003">Cell membrane</keyword>
<feature type="active site" description="Acyl-ester intermediate; for transpeptidase activity" evidence="26">
    <location>
        <position position="501"/>
    </location>
</feature>
<dbReference type="Pfam" id="PF00905">
    <property type="entry name" value="Transpeptidase"/>
    <property type="match status" value="1"/>
</dbReference>
<dbReference type="InterPro" id="IPR012338">
    <property type="entry name" value="Beta-lactam/transpept-like"/>
</dbReference>
<organism evidence="32 33">
    <name type="scientific">Vibrio mangrovi</name>
    <dbReference type="NCBI Taxonomy" id="474394"/>
    <lineage>
        <taxon>Bacteria</taxon>
        <taxon>Pseudomonadati</taxon>
        <taxon>Pseudomonadota</taxon>
        <taxon>Gammaproteobacteria</taxon>
        <taxon>Vibrionales</taxon>
        <taxon>Vibrionaceae</taxon>
        <taxon>Vibrio</taxon>
    </lineage>
</organism>
<comment type="similarity">
    <text evidence="4 25">In the C-terminal section; belongs to the transpeptidase family.</text>
</comment>
<dbReference type="FunFam" id="1.10.3810.10:FF:000002">
    <property type="entry name" value="Penicillin-binding protein 1B"/>
    <property type="match status" value="1"/>
</dbReference>
<protein>
    <recommendedName>
        <fullName evidence="6 24">Penicillin-binding protein 1B</fullName>
        <shortName evidence="25">PBP-1b</shortName>
        <shortName evidence="25">PBP1b</shortName>
    </recommendedName>
    <alternativeName>
        <fullName evidence="20 25">Murein polymerase</fullName>
    </alternativeName>
</protein>
<evidence type="ECO:0000256" key="16">
    <source>
        <dbReference type="ARBA" id="ARBA00023136"/>
    </source>
</evidence>
<keyword evidence="11 25" id="KW-0328">Glycosyltransferase</keyword>
<evidence type="ECO:0000256" key="6">
    <source>
        <dbReference type="ARBA" id="ARBA00018637"/>
    </source>
</evidence>
<feature type="transmembrane region" description="Helical" evidence="28">
    <location>
        <begin position="64"/>
        <end position="82"/>
    </location>
</feature>
<evidence type="ECO:0000256" key="26">
    <source>
        <dbReference type="PIRSR" id="PIRSR002799-1"/>
    </source>
</evidence>
<evidence type="ECO:0000256" key="28">
    <source>
        <dbReference type="SAM" id="Phobius"/>
    </source>
</evidence>
<keyword evidence="19 25" id="KW-0961">Cell wall biogenesis/degradation</keyword>
<evidence type="ECO:0000259" key="31">
    <source>
        <dbReference type="Pfam" id="PF14814"/>
    </source>
</evidence>
<evidence type="ECO:0000313" key="32">
    <source>
        <dbReference type="EMBL" id="SMS01286.1"/>
    </source>
</evidence>
<evidence type="ECO:0000256" key="25">
    <source>
        <dbReference type="PIRNR" id="PIRNR002799"/>
    </source>
</evidence>
<dbReference type="Gene3D" id="1.10.3810.10">
    <property type="entry name" value="Biosynthetic peptidoglycan transglycosylase-like"/>
    <property type="match status" value="1"/>
</dbReference>
<dbReference type="GO" id="GO:0008955">
    <property type="term" value="F:peptidoglycan glycosyltransferase activity"/>
    <property type="evidence" value="ECO:0007669"/>
    <property type="project" value="UniProtKB-UniRule"/>
</dbReference>
<evidence type="ECO:0000256" key="13">
    <source>
        <dbReference type="ARBA" id="ARBA00022801"/>
    </source>
</evidence>
<dbReference type="GO" id="GO:0046677">
    <property type="term" value="P:response to antibiotic"/>
    <property type="evidence" value="ECO:0007669"/>
    <property type="project" value="UniProtKB-UniRule"/>
</dbReference>
<dbReference type="GO" id="GO:0009002">
    <property type="term" value="F:serine-type D-Ala-D-Ala carboxypeptidase activity"/>
    <property type="evidence" value="ECO:0007669"/>
    <property type="project" value="UniProtKB-EC"/>
</dbReference>
<dbReference type="Gene3D" id="3.40.710.10">
    <property type="entry name" value="DD-peptidase/beta-lactamase superfamily"/>
    <property type="match status" value="1"/>
</dbReference>
<sequence length="804" mass="90708">MEVSDHPINSDDSNEAIINSMSSQKNQQKKRTSDRRASGKNQAQKKEAKTAAKSSGWFRKLWRIGWKVGLTLAIVIVVYGVYLNNLVTQKFEGQLFDLPTVVYARILSLSPGDDMSIEALRHELDILNYRKVATPRYAGEYSASTTKIELIRRPFEFADGPEPDRHVMLYFNGETLTRIQSLDKHQDIGFLRLEPKMLGMLEKNITEQRLFLRREQFPEVMIDALLATEDRNFYHHDGVSPFAILRALVANLRAGRTVQGGSTLTQQLAKNIFLSSQKTLVRKLQEAYMALIIDHRFSKDRILEAYLNEVYLGQNGAEEVHGFGLASRLYFGQPLQELRIDQLALLVGMVKGPSYYNPVRYPERARERRDLVLKLMLQQDILTARQYAQAVERPLDVQKNPHIARRQPAYFQQLAIELKDKVGEQFKSDKGLRVFTTLDPVSQAELENAVHKKVPQLGKSLEAAAIAVDRQSGEIRAMVGGVQTGFDGFNRVLSASRQIGSLVKPAIYLTALSDPAQYNLSTTLEDKPIALKSDRGDVWTPQNFDHQFRGEVPFYLALAKSINIPTIQLGMSLGIPQVSDTLIALGIDGQEIRPVPSMFLGSFSLTPIQVAQMYQTITNSGRKAKLSALRSVIDLDGNVLYQSIPKSTQAVTQQAAWLTTYAMKRGVIEGTGRYLSGRFSWAMLAGKTGTSNDSRDSWFVGVDGREVTTIWVGRDDNKPTGLTGASGALRVYADYLQKRTPKVLHLPWPQGITMIGFDKERNGTLSLDCENSFKLPVWDVKKYWKQQCEEQGKPLRWLRKIFEW</sequence>
<evidence type="ECO:0000256" key="23">
    <source>
        <dbReference type="ARBA" id="ARBA00060592"/>
    </source>
</evidence>
<feature type="active site" description="Proton donor; for transglycosylase activity" evidence="26">
    <location>
        <position position="229"/>
    </location>
</feature>